<dbReference type="Gramene" id="TraesCS2A02G331000.1">
    <property type="protein sequence ID" value="TraesCS2A02G331000.1"/>
    <property type="gene ID" value="TraesCS2A02G331000"/>
</dbReference>
<dbReference type="SMR" id="A0A3B6B0E0"/>
<dbReference type="Gramene" id="TraesROB_scaffold_036464_01G000100.1">
    <property type="protein sequence ID" value="TraesROB_scaffold_036464_01G000100.1"/>
    <property type="gene ID" value="TraesROB_scaffold_036464_01G000100"/>
</dbReference>
<evidence type="ECO:0000256" key="2">
    <source>
        <dbReference type="SAM" id="Phobius"/>
    </source>
</evidence>
<evidence type="ECO:0000256" key="1">
    <source>
        <dbReference type="SAM" id="Coils"/>
    </source>
</evidence>
<evidence type="ECO:0000313" key="4">
    <source>
        <dbReference type="Proteomes" id="UP000019116"/>
    </source>
</evidence>
<dbReference type="PaxDb" id="4565-Traes_2AL_30E129EE0.2"/>
<evidence type="ECO:0000313" key="3">
    <source>
        <dbReference type="EnsemblPlants" id="TraesCS2A02G331000.1"/>
    </source>
</evidence>
<keyword evidence="2" id="KW-1133">Transmembrane helix</keyword>
<dbReference type="AlphaFoldDB" id="A0A3B6B0E0"/>
<dbReference type="Proteomes" id="UP000019116">
    <property type="component" value="Chromosome 2A"/>
</dbReference>
<reference evidence="3" key="2">
    <citation type="submission" date="2018-10" db="UniProtKB">
        <authorList>
            <consortium name="EnsemblPlants"/>
        </authorList>
    </citation>
    <scope>IDENTIFICATION</scope>
</reference>
<protein>
    <recommendedName>
        <fullName evidence="5">WPP domain-containing protein</fullName>
    </recommendedName>
</protein>
<dbReference type="PANTHER" id="PTHR34562">
    <property type="entry name" value="WPP DOMAIN-INTERACTING PROTEIN 2"/>
    <property type="match status" value="1"/>
</dbReference>
<proteinExistence type="predicted"/>
<keyword evidence="1" id="KW-0175">Coiled coil</keyword>
<dbReference type="OMA" id="CVAMQEK"/>
<dbReference type="Gramene" id="TraesCS2A03G0819300.1">
    <property type="protein sequence ID" value="TraesCS2A03G0819300.1.CDS"/>
    <property type="gene ID" value="TraesCS2A03G0819300"/>
</dbReference>
<dbReference type="Gramene" id="TraesCLE_scaffold_034160_01G000100.1">
    <property type="protein sequence ID" value="TraesCLE_scaffold_034160_01G000100.1"/>
    <property type="gene ID" value="TraesCLE_scaffold_034160_01G000100"/>
</dbReference>
<organism evidence="3">
    <name type="scientific">Triticum aestivum</name>
    <name type="common">Wheat</name>
    <dbReference type="NCBI Taxonomy" id="4565"/>
    <lineage>
        <taxon>Eukaryota</taxon>
        <taxon>Viridiplantae</taxon>
        <taxon>Streptophyta</taxon>
        <taxon>Embryophyta</taxon>
        <taxon>Tracheophyta</taxon>
        <taxon>Spermatophyta</taxon>
        <taxon>Magnoliopsida</taxon>
        <taxon>Liliopsida</taxon>
        <taxon>Poales</taxon>
        <taxon>Poaceae</taxon>
        <taxon>BOP clade</taxon>
        <taxon>Pooideae</taxon>
        <taxon>Triticodae</taxon>
        <taxon>Triticeae</taxon>
        <taxon>Triticinae</taxon>
        <taxon>Triticum</taxon>
    </lineage>
</organism>
<name>A0A3B6B0E0_WHEAT</name>
<feature type="coiled-coil region" evidence="1">
    <location>
        <begin position="280"/>
        <end position="400"/>
    </location>
</feature>
<dbReference type="InterPro" id="IPR044696">
    <property type="entry name" value="WIP1/2/3"/>
</dbReference>
<dbReference type="PANTHER" id="PTHR34562:SF7">
    <property type="entry name" value="OS04G0471300 PROTEIN"/>
    <property type="match status" value="1"/>
</dbReference>
<keyword evidence="2" id="KW-0812">Transmembrane</keyword>
<feature type="transmembrane region" description="Helical" evidence="2">
    <location>
        <begin position="478"/>
        <end position="497"/>
    </location>
</feature>
<dbReference type="EnsemblPlants" id="TraesCS2A02G331000.1">
    <property type="protein sequence ID" value="TraesCS2A02G331000.1"/>
    <property type="gene ID" value="TraesCS2A02G331000"/>
</dbReference>
<keyword evidence="2" id="KW-0472">Membrane</keyword>
<evidence type="ECO:0008006" key="5">
    <source>
        <dbReference type="Google" id="ProtNLM"/>
    </source>
</evidence>
<keyword evidence="4" id="KW-1185">Reference proteome</keyword>
<accession>A0A3B6B0E0</accession>
<dbReference type="OrthoDB" id="680851at2759"/>
<sequence length="510" mass="57572">MDNLGFTARGRDLGQQPARLLLNSSPVGIRGGDLTELQCTQAKIASSLNRAAWEQNPSGFLPKSPFDDYAVAHKLALPCLPSQGKYLVHTSPRKAYRPRRWRRLGRELRVNPLDLDVNFLVLATGYSLGIVSKNIDQRILSPSFIARKFLVGSMIDGHRKGKRIRVKDFCLGGVGCKTRRRAIRTKGETSFGESYLMASDAGDAFSNNRHQTMSMSYDGSQSEDRQSEEVQSAYKKFSAGDEDVVRGFVNLDETEEQNEENEWSWVPQEEDPLAESASSLEKAQEVLEKFFKKNEDLESEMLKLSELGKEFVAEDSHDGNIGLPYIEADVLGMNQKMECLEQKLKEASDTITEKDSRLSELQSLINSAHTPTLQTEPVNIDELETELESHLQDKIEAEIQCLVMVKARQNWQARAEDQIALEEHRLSAGDDTTMLLKLQDTEKKIVMLKEQVDRLEAHEKELSVTTEVLRMQSKTFKIGLFGLLQLIMLFLSLKMFFAQDSARFGDLVPT</sequence>
<reference evidence="3" key="1">
    <citation type="submission" date="2018-08" db="EMBL/GenBank/DDBJ databases">
        <authorList>
            <person name="Rossello M."/>
        </authorList>
    </citation>
    <scope>NUCLEOTIDE SEQUENCE [LARGE SCALE GENOMIC DNA]</scope>
    <source>
        <strain evidence="3">cv. Chinese Spring</strain>
    </source>
</reference>